<keyword evidence="4 10" id="KW-0436">Ligase</keyword>
<keyword evidence="7" id="KW-0133">Cell shape</keyword>
<dbReference type="GO" id="GO:0008716">
    <property type="term" value="F:D-alanine-D-alanine ligase activity"/>
    <property type="evidence" value="ECO:0007669"/>
    <property type="project" value="UniProtKB-EC"/>
</dbReference>
<keyword evidence="6" id="KW-0067">ATP-binding</keyword>
<dbReference type="Pfam" id="PF07478">
    <property type="entry name" value="Dala_Dala_lig_C"/>
    <property type="match status" value="1"/>
</dbReference>
<feature type="domain" description="ATP-grasp" evidence="9">
    <location>
        <begin position="33"/>
        <end position="111"/>
    </location>
</feature>
<evidence type="ECO:0000256" key="8">
    <source>
        <dbReference type="ARBA" id="ARBA00022984"/>
    </source>
</evidence>
<dbReference type="PANTHER" id="PTHR23132:SF23">
    <property type="entry name" value="D-ALANINE--D-ALANINE LIGASE B"/>
    <property type="match status" value="1"/>
</dbReference>
<sequence length="125" mass="14553">MEIVFDRSRTGDFNVYSYKVKQNYKEYVEYECPSSLDKKTEDKMMKIAAKVYASLGCRDMSRMDFRLSEDGEIFFIEINPLPGLAPGYSDFPMLCEFCGMDYDTLIYEIFLAAAKRYGFVGEARR</sequence>
<accession>A0A645JFD4</accession>
<dbReference type="PROSITE" id="PS00844">
    <property type="entry name" value="DALA_DALA_LIGASE_2"/>
    <property type="match status" value="1"/>
</dbReference>
<protein>
    <submittedName>
        <fullName evidence="10">D-alanine--D-alanine ligase A</fullName>
        <ecNumber evidence="10">6.3.2.4</ecNumber>
    </submittedName>
</protein>
<organism evidence="10">
    <name type="scientific">bioreactor metagenome</name>
    <dbReference type="NCBI Taxonomy" id="1076179"/>
    <lineage>
        <taxon>unclassified sequences</taxon>
        <taxon>metagenomes</taxon>
        <taxon>ecological metagenomes</taxon>
    </lineage>
</organism>
<dbReference type="GO" id="GO:0005737">
    <property type="term" value="C:cytoplasm"/>
    <property type="evidence" value="ECO:0007669"/>
    <property type="project" value="UniProtKB-SubCell"/>
</dbReference>
<dbReference type="PANTHER" id="PTHR23132">
    <property type="entry name" value="D-ALANINE--D-ALANINE LIGASE"/>
    <property type="match status" value="1"/>
</dbReference>
<evidence type="ECO:0000256" key="7">
    <source>
        <dbReference type="ARBA" id="ARBA00022960"/>
    </source>
</evidence>
<dbReference type="InterPro" id="IPR011095">
    <property type="entry name" value="Dala_Dala_lig_C"/>
</dbReference>
<keyword evidence="5" id="KW-0547">Nucleotide-binding</keyword>
<evidence type="ECO:0000259" key="9">
    <source>
        <dbReference type="PROSITE" id="PS50975"/>
    </source>
</evidence>
<gene>
    <name evidence="10" type="primary">ddlA_8</name>
    <name evidence="10" type="ORF">SDC9_206017</name>
</gene>
<keyword evidence="8" id="KW-0573">Peptidoglycan synthesis</keyword>
<dbReference type="PROSITE" id="PS50975">
    <property type="entry name" value="ATP_GRASP"/>
    <property type="match status" value="1"/>
</dbReference>
<evidence type="ECO:0000256" key="3">
    <source>
        <dbReference type="ARBA" id="ARBA00022490"/>
    </source>
</evidence>
<dbReference type="Gene3D" id="3.30.470.20">
    <property type="entry name" value="ATP-grasp fold, B domain"/>
    <property type="match status" value="1"/>
</dbReference>
<dbReference type="GO" id="GO:0009252">
    <property type="term" value="P:peptidoglycan biosynthetic process"/>
    <property type="evidence" value="ECO:0007669"/>
    <property type="project" value="UniProtKB-KW"/>
</dbReference>
<evidence type="ECO:0000256" key="1">
    <source>
        <dbReference type="ARBA" id="ARBA00004496"/>
    </source>
</evidence>
<dbReference type="SUPFAM" id="SSF56059">
    <property type="entry name" value="Glutathione synthetase ATP-binding domain-like"/>
    <property type="match status" value="1"/>
</dbReference>
<evidence type="ECO:0000313" key="10">
    <source>
        <dbReference type="EMBL" id="MPN58313.1"/>
    </source>
</evidence>
<comment type="subcellular location">
    <subcellularLocation>
        <location evidence="1">Cytoplasm</location>
    </subcellularLocation>
</comment>
<dbReference type="InterPro" id="IPR011761">
    <property type="entry name" value="ATP-grasp"/>
</dbReference>
<name>A0A645JFD4_9ZZZZ</name>
<keyword evidence="3" id="KW-0963">Cytoplasm</keyword>
<dbReference type="InterPro" id="IPR000291">
    <property type="entry name" value="D-Ala_lig_Van_CS"/>
</dbReference>
<dbReference type="GO" id="GO:0005524">
    <property type="term" value="F:ATP binding"/>
    <property type="evidence" value="ECO:0007669"/>
    <property type="project" value="UniProtKB-KW"/>
</dbReference>
<reference evidence="10" key="1">
    <citation type="submission" date="2019-08" db="EMBL/GenBank/DDBJ databases">
        <authorList>
            <person name="Kucharzyk K."/>
            <person name="Murdoch R.W."/>
            <person name="Higgins S."/>
            <person name="Loffler F."/>
        </authorList>
    </citation>
    <scope>NUCLEOTIDE SEQUENCE</scope>
</reference>
<comment type="similarity">
    <text evidence="2">Belongs to the D-alanine--D-alanine ligase family.</text>
</comment>
<proteinExistence type="inferred from homology"/>
<dbReference type="EMBL" id="VSSQ01130852">
    <property type="protein sequence ID" value="MPN58313.1"/>
    <property type="molecule type" value="Genomic_DNA"/>
</dbReference>
<evidence type="ECO:0000256" key="5">
    <source>
        <dbReference type="ARBA" id="ARBA00022741"/>
    </source>
</evidence>
<dbReference type="GO" id="GO:0046872">
    <property type="term" value="F:metal ion binding"/>
    <property type="evidence" value="ECO:0007669"/>
    <property type="project" value="InterPro"/>
</dbReference>
<evidence type="ECO:0000256" key="4">
    <source>
        <dbReference type="ARBA" id="ARBA00022598"/>
    </source>
</evidence>
<dbReference type="AlphaFoldDB" id="A0A645JFD4"/>
<dbReference type="GO" id="GO:0008360">
    <property type="term" value="P:regulation of cell shape"/>
    <property type="evidence" value="ECO:0007669"/>
    <property type="project" value="UniProtKB-KW"/>
</dbReference>
<evidence type="ECO:0000256" key="2">
    <source>
        <dbReference type="ARBA" id="ARBA00010871"/>
    </source>
</evidence>
<dbReference type="EC" id="6.3.2.4" evidence="10"/>
<evidence type="ECO:0000256" key="6">
    <source>
        <dbReference type="ARBA" id="ARBA00022840"/>
    </source>
</evidence>
<comment type="caution">
    <text evidence="10">The sequence shown here is derived from an EMBL/GenBank/DDBJ whole genome shotgun (WGS) entry which is preliminary data.</text>
</comment>